<gene>
    <name evidence="2" type="ORF">TetV_445</name>
</gene>
<reference evidence="2" key="1">
    <citation type="journal article" date="2018" name="Virology">
        <title>A giant virus infecting green algae encodes key fermentation genes.</title>
        <authorList>
            <person name="Schvarcz C.R."/>
            <person name="Steward G.F."/>
        </authorList>
    </citation>
    <scope>NUCLEOTIDE SEQUENCE [LARGE SCALE GENOMIC DNA]</scope>
</reference>
<accession>A0A2P0VNQ1</accession>
<feature type="compositionally biased region" description="Acidic residues" evidence="1">
    <location>
        <begin position="74"/>
        <end position="86"/>
    </location>
</feature>
<evidence type="ECO:0000256" key="1">
    <source>
        <dbReference type="SAM" id="MobiDB-lite"/>
    </source>
</evidence>
<protein>
    <submittedName>
        <fullName evidence="2">Uncharacterized protein</fullName>
    </submittedName>
</protein>
<feature type="region of interest" description="Disordered" evidence="1">
    <location>
        <begin position="62"/>
        <end position="86"/>
    </location>
</feature>
<evidence type="ECO:0000313" key="3">
    <source>
        <dbReference type="Proteomes" id="UP000244773"/>
    </source>
</evidence>
<dbReference type="Proteomes" id="UP000244773">
    <property type="component" value="Segment"/>
</dbReference>
<organism evidence="2">
    <name type="scientific">Tetraselmis virus 1</name>
    <dbReference type="NCBI Taxonomy" id="2060617"/>
    <lineage>
        <taxon>Viruses</taxon>
        <taxon>Varidnaviria</taxon>
        <taxon>Bamfordvirae</taxon>
        <taxon>Nucleocytoviricota</taxon>
        <taxon>Megaviricetes</taxon>
        <taxon>Imitervirales</taxon>
        <taxon>Allomimiviridae</taxon>
        <taxon>Oceanusvirus</taxon>
        <taxon>Oceanusvirus kaneohense</taxon>
    </lineage>
</organism>
<sequence>MNLIILQILLHSPTLTYTHLHSPTLTYTHLHSHTSSLKLSRMNSLTNIDNLYNMMEEMISTYDPSNNGNGGNDDNGDDNGDDYGDDTADEFLEEFMNYMTSLKIESYLNKEPHVRRSFIVTVPGSTHDSVKEYTVYAVDGTDAISKVCKRHAGSFDEAISMAATATSEVNLQRLKRKDSANENEIIVRRA</sequence>
<evidence type="ECO:0000313" key="2">
    <source>
        <dbReference type="EMBL" id="AUF82527.1"/>
    </source>
</evidence>
<keyword evidence="3" id="KW-1185">Reference proteome</keyword>
<dbReference type="EMBL" id="KY322437">
    <property type="protein sequence ID" value="AUF82527.1"/>
    <property type="molecule type" value="Genomic_DNA"/>
</dbReference>
<proteinExistence type="predicted"/>
<name>A0A2P0VNQ1_9VIRU</name>